<evidence type="ECO:0000256" key="1">
    <source>
        <dbReference type="PROSITE-ProRule" id="PRU00042"/>
    </source>
</evidence>
<dbReference type="AlphaFoldDB" id="A0A5C3NR64"/>
<keyword evidence="5" id="KW-1185">Reference proteome</keyword>
<dbReference type="Proteomes" id="UP000308197">
    <property type="component" value="Unassembled WGS sequence"/>
</dbReference>
<keyword evidence="1" id="KW-0479">Metal-binding</keyword>
<keyword evidence="1" id="KW-0863">Zinc-finger</keyword>
<dbReference type="STRING" id="1314778.A0A5C3NR64"/>
<feature type="compositionally biased region" description="Polar residues" evidence="2">
    <location>
        <begin position="167"/>
        <end position="176"/>
    </location>
</feature>
<dbReference type="InterPro" id="IPR013087">
    <property type="entry name" value="Znf_C2H2_type"/>
</dbReference>
<gene>
    <name evidence="4" type="ORF">K466DRAFT_667954</name>
</gene>
<evidence type="ECO:0000256" key="2">
    <source>
        <dbReference type="SAM" id="MobiDB-lite"/>
    </source>
</evidence>
<dbReference type="PROSITE" id="PS50157">
    <property type="entry name" value="ZINC_FINGER_C2H2_2"/>
    <property type="match status" value="1"/>
</dbReference>
<organism evidence="4 5">
    <name type="scientific">Polyporus arcularius HHB13444</name>
    <dbReference type="NCBI Taxonomy" id="1314778"/>
    <lineage>
        <taxon>Eukaryota</taxon>
        <taxon>Fungi</taxon>
        <taxon>Dikarya</taxon>
        <taxon>Basidiomycota</taxon>
        <taxon>Agaricomycotina</taxon>
        <taxon>Agaricomycetes</taxon>
        <taxon>Polyporales</taxon>
        <taxon>Polyporaceae</taxon>
        <taxon>Polyporus</taxon>
    </lineage>
</organism>
<evidence type="ECO:0000313" key="5">
    <source>
        <dbReference type="Proteomes" id="UP000308197"/>
    </source>
</evidence>
<name>A0A5C3NR64_9APHY</name>
<dbReference type="EMBL" id="ML211924">
    <property type="protein sequence ID" value="TFK79815.1"/>
    <property type="molecule type" value="Genomic_DNA"/>
</dbReference>
<accession>A0A5C3NR64</accession>
<dbReference type="GO" id="GO:0008270">
    <property type="term" value="F:zinc ion binding"/>
    <property type="evidence" value="ECO:0007669"/>
    <property type="project" value="UniProtKB-KW"/>
</dbReference>
<proteinExistence type="predicted"/>
<evidence type="ECO:0000313" key="4">
    <source>
        <dbReference type="EMBL" id="TFK79815.1"/>
    </source>
</evidence>
<keyword evidence="1" id="KW-0862">Zinc</keyword>
<feature type="domain" description="C2H2-type" evidence="3">
    <location>
        <begin position="212"/>
        <end position="240"/>
    </location>
</feature>
<dbReference type="Pfam" id="PF00096">
    <property type="entry name" value="zf-C2H2"/>
    <property type="match status" value="1"/>
</dbReference>
<feature type="region of interest" description="Disordered" evidence="2">
    <location>
        <begin position="156"/>
        <end position="176"/>
    </location>
</feature>
<dbReference type="PROSITE" id="PS00028">
    <property type="entry name" value="ZINC_FINGER_C2H2_1"/>
    <property type="match status" value="1"/>
</dbReference>
<dbReference type="SUPFAM" id="SSF57667">
    <property type="entry name" value="beta-beta-alpha zinc fingers"/>
    <property type="match status" value="1"/>
</dbReference>
<dbReference type="Gene3D" id="3.30.160.60">
    <property type="entry name" value="Classic Zinc Finger"/>
    <property type="match status" value="2"/>
</dbReference>
<dbReference type="InParanoid" id="A0A5C3NR64"/>
<dbReference type="SMART" id="SM00355">
    <property type="entry name" value="ZnF_C2H2"/>
    <property type="match status" value="2"/>
</dbReference>
<dbReference type="InterPro" id="IPR036236">
    <property type="entry name" value="Znf_C2H2_sf"/>
</dbReference>
<sequence length="244" mass="25818">MFSDPFADLPTLAELTRGLNELIDENVVSHSPANTSTANAVEEGPGQSLPMFLPSFATGSPPYPVPYPASPLFVPVPTLPLFSAPGPSAYSVTTPLTISGPAPASFVGAFSFPSSASGGNPHPPLVPPCWGAGHSPGAHVVGVQQLTGALTPTVNTTTAADVPRPSTHPSNGPSPSQVIDDCICPVCKKVFTRKGNMRQHFTTKHDPTASKYHCLHCVRQYTRKSDLTRHVKREHADTDTMTFQ</sequence>
<protein>
    <recommendedName>
        <fullName evidence="3">C2H2-type domain-containing protein</fullName>
    </recommendedName>
</protein>
<reference evidence="4 5" key="1">
    <citation type="journal article" date="2019" name="Nat. Ecol. Evol.">
        <title>Megaphylogeny resolves global patterns of mushroom evolution.</title>
        <authorList>
            <person name="Varga T."/>
            <person name="Krizsan K."/>
            <person name="Foldi C."/>
            <person name="Dima B."/>
            <person name="Sanchez-Garcia M."/>
            <person name="Sanchez-Ramirez S."/>
            <person name="Szollosi G.J."/>
            <person name="Szarkandi J.G."/>
            <person name="Papp V."/>
            <person name="Albert L."/>
            <person name="Andreopoulos W."/>
            <person name="Angelini C."/>
            <person name="Antonin V."/>
            <person name="Barry K.W."/>
            <person name="Bougher N.L."/>
            <person name="Buchanan P."/>
            <person name="Buyck B."/>
            <person name="Bense V."/>
            <person name="Catcheside P."/>
            <person name="Chovatia M."/>
            <person name="Cooper J."/>
            <person name="Damon W."/>
            <person name="Desjardin D."/>
            <person name="Finy P."/>
            <person name="Geml J."/>
            <person name="Haridas S."/>
            <person name="Hughes K."/>
            <person name="Justo A."/>
            <person name="Karasinski D."/>
            <person name="Kautmanova I."/>
            <person name="Kiss B."/>
            <person name="Kocsube S."/>
            <person name="Kotiranta H."/>
            <person name="LaButti K.M."/>
            <person name="Lechner B.E."/>
            <person name="Liimatainen K."/>
            <person name="Lipzen A."/>
            <person name="Lukacs Z."/>
            <person name="Mihaltcheva S."/>
            <person name="Morgado L.N."/>
            <person name="Niskanen T."/>
            <person name="Noordeloos M.E."/>
            <person name="Ohm R.A."/>
            <person name="Ortiz-Santana B."/>
            <person name="Ovrebo C."/>
            <person name="Racz N."/>
            <person name="Riley R."/>
            <person name="Savchenko A."/>
            <person name="Shiryaev A."/>
            <person name="Soop K."/>
            <person name="Spirin V."/>
            <person name="Szebenyi C."/>
            <person name="Tomsovsky M."/>
            <person name="Tulloss R.E."/>
            <person name="Uehling J."/>
            <person name="Grigoriev I.V."/>
            <person name="Vagvolgyi C."/>
            <person name="Papp T."/>
            <person name="Martin F.M."/>
            <person name="Miettinen O."/>
            <person name="Hibbett D.S."/>
            <person name="Nagy L.G."/>
        </authorList>
    </citation>
    <scope>NUCLEOTIDE SEQUENCE [LARGE SCALE GENOMIC DNA]</scope>
    <source>
        <strain evidence="4 5">HHB13444</strain>
    </source>
</reference>
<evidence type="ECO:0000259" key="3">
    <source>
        <dbReference type="PROSITE" id="PS50157"/>
    </source>
</evidence>